<organism evidence="9 10">
    <name type="scientific">Oenococcus oeni</name>
    <name type="common">Leuconostoc oenos</name>
    <dbReference type="NCBI Taxonomy" id="1247"/>
    <lineage>
        <taxon>Bacteria</taxon>
        <taxon>Bacillati</taxon>
        <taxon>Bacillota</taxon>
        <taxon>Bacilli</taxon>
        <taxon>Lactobacillales</taxon>
        <taxon>Lactobacillaceae</taxon>
        <taxon>Oenococcus</taxon>
    </lineage>
</organism>
<dbReference type="CDD" id="cd00209">
    <property type="entry name" value="DHFR"/>
    <property type="match status" value="1"/>
</dbReference>
<evidence type="ECO:0000256" key="8">
    <source>
        <dbReference type="RuleBase" id="RU004474"/>
    </source>
</evidence>
<accession>A0A483B0Y1</accession>
<evidence type="ECO:0000256" key="1">
    <source>
        <dbReference type="ARBA" id="ARBA00004903"/>
    </source>
</evidence>
<comment type="similarity">
    <text evidence="2 7 8">Belongs to the dihydrofolate reductase family.</text>
</comment>
<name>A0A483B0Y1_OENOE</name>
<dbReference type="PIRSF" id="PIRSF000194">
    <property type="entry name" value="DHFR"/>
    <property type="match status" value="1"/>
</dbReference>
<evidence type="ECO:0000313" key="9">
    <source>
        <dbReference type="EMBL" id="OIM21262.1"/>
    </source>
</evidence>
<dbReference type="PROSITE" id="PS51330">
    <property type="entry name" value="DHFR_2"/>
    <property type="match status" value="1"/>
</dbReference>
<dbReference type="InterPro" id="IPR012259">
    <property type="entry name" value="DHFR"/>
</dbReference>
<comment type="pathway">
    <text evidence="1 7">Cofactor biosynthesis; tetrahydrofolate biosynthesis; 5,6,7,8-tetrahydrofolate from 7,8-dihydrofolate: step 1/1.</text>
</comment>
<dbReference type="PROSITE" id="PS00075">
    <property type="entry name" value="DHFR_1"/>
    <property type="match status" value="1"/>
</dbReference>
<comment type="catalytic activity">
    <reaction evidence="7">
        <text>(6S)-5,6,7,8-tetrahydrofolate + NADP(+) = 7,8-dihydrofolate + NADPH + H(+)</text>
        <dbReference type="Rhea" id="RHEA:15009"/>
        <dbReference type="ChEBI" id="CHEBI:15378"/>
        <dbReference type="ChEBI" id="CHEBI:57451"/>
        <dbReference type="ChEBI" id="CHEBI:57453"/>
        <dbReference type="ChEBI" id="CHEBI:57783"/>
        <dbReference type="ChEBI" id="CHEBI:58349"/>
        <dbReference type="EC" id="1.5.1.3"/>
    </reaction>
</comment>
<keyword evidence="6 7" id="KW-0560">Oxidoreductase</keyword>
<dbReference type="SUPFAM" id="SSF53597">
    <property type="entry name" value="Dihydrofolate reductase-like"/>
    <property type="match status" value="1"/>
</dbReference>
<dbReference type="GO" id="GO:0046452">
    <property type="term" value="P:dihydrofolate metabolic process"/>
    <property type="evidence" value="ECO:0007669"/>
    <property type="project" value="TreeGrafter"/>
</dbReference>
<comment type="caution">
    <text evidence="9">The sequence shown here is derived from an EMBL/GenBank/DDBJ whole genome shotgun (WGS) entry which is preliminary data.</text>
</comment>
<keyword evidence="4 7" id="KW-0554">One-carbon metabolism</keyword>
<proteinExistence type="inferred from homology"/>
<dbReference type="EMBL" id="MLOK01000038">
    <property type="protein sequence ID" value="OIM21262.1"/>
    <property type="molecule type" value="Genomic_DNA"/>
</dbReference>
<gene>
    <name evidence="9" type="ORF">ATX59_04905</name>
</gene>
<evidence type="ECO:0000256" key="4">
    <source>
        <dbReference type="ARBA" id="ARBA00022563"/>
    </source>
</evidence>
<dbReference type="InterPro" id="IPR001796">
    <property type="entry name" value="DHFR_dom"/>
</dbReference>
<evidence type="ECO:0000256" key="3">
    <source>
        <dbReference type="ARBA" id="ARBA00012856"/>
    </source>
</evidence>
<dbReference type="InterPro" id="IPR024072">
    <property type="entry name" value="DHFR-like_dom_sf"/>
</dbReference>
<evidence type="ECO:0000313" key="10">
    <source>
        <dbReference type="Proteomes" id="UP000181728"/>
    </source>
</evidence>
<evidence type="ECO:0000256" key="6">
    <source>
        <dbReference type="ARBA" id="ARBA00023002"/>
    </source>
</evidence>
<dbReference type="PANTHER" id="PTHR48069:SF3">
    <property type="entry name" value="DIHYDROFOLATE REDUCTASE"/>
    <property type="match status" value="1"/>
</dbReference>
<evidence type="ECO:0000256" key="7">
    <source>
        <dbReference type="PIRNR" id="PIRNR000194"/>
    </source>
</evidence>
<protein>
    <recommendedName>
        <fullName evidence="3 7">Dihydrofolate reductase</fullName>
        <ecNumber evidence="3 7">1.5.1.3</ecNumber>
    </recommendedName>
</protein>
<evidence type="ECO:0000256" key="2">
    <source>
        <dbReference type="ARBA" id="ARBA00009539"/>
    </source>
</evidence>
<dbReference type="Gene3D" id="3.40.430.10">
    <property type="entry name" value="Dihydrofolate Reductase, subunit A"/>
    <property type="match status" value="1"/>
</dbReference>
<dbReference type="GO" id="GO:0046654">
    <property type="term" value="P:tetrahydrofolate biosynthetic process"/>
    <property type="evidence" value="ECO:0007669"/>
    <property type="project" value="UniProtKB-UniPathway"/>
</dbReference>
<dbReference type="RefSeq" id="WP_002822547.1">
    <property type="nucleotide sequence ID" value="NZ_CP038451.1"/>
</dbReference>
<comment type="function">
    <text evidence="7">Key enzyme in folate metabolism. Catalyzes an essential reaction for de novo glycine and purine synthesis, and for DNA precursor synthesis.</text>
</comment>
<dbReference type="Pfam" id="PF00186">
    <property type="entry name" value="DHFR_1"/>
    <property type="match status" value="1"/>
</dbReference>
<dbReference type="GO" id="GO:0004146">
    <property type="term" value="F:dihydrofolate reductase activity"/>
    <property type="evidence" value="ECO:0007669"/>
    <property type="project" value="UniProtKB-EC"/>
</dbReference>
<dbReference type="GO" id="GO:0006730">
    <property type="term" value="P:one-carbon metabolic process"/>
    <property type="evidence" value="ECO:0007669"/>
    <property type="project" value="UniProtKB-KW"/>
</dbReference>
<dbReference type="GO" id="GO:0005829">
    <property type="term" value="C:cytosol"/>
    <property type="evidence" value="ECO:0007669"/>
    <property type="project" value="TreeGrafter"/>
</dbReference>
<reference evidence="9 10" key="1">
    <citation type="journal article" date="2016" name="BMC Genomics">
        <title>Consensus pan-genome assembly of the specialised wine bacterium Oenococcus oeni.</title>
        <authorList>
            <person name="Sternes P.R."/>
            <person name="Borneman A.R."/>
        </authorList>
    </citation>
    <scope>NUCLEOTIDE SEQUENCE [LARGE SCALE GENOMIC DNA]</scope>
    <source>
        <strain evidence="9 10">AWRIB661</strain>
    </source>
</reference>
<dbReference type="EC" id="1.5.1.3" evidence="3 7"/>
<evidence type="ECO:0000256" key="5">
    <source>
        <dbReference type="ARBA" id="ARBA00022857"/>
    </source>
</evidence>
<dbReference type="AlphaFoldDB" id="A0A483B0Y1"/>
<dbReference type="PANTHER" id="PTHR48069">
    <property type="entry name" value="DIHYDROFOLATE REDUCTASE"/>
    <property type="match status" value="1"/>
</dbReference>
<keyword evidence="5 7" id="KW-0521">NADP</keyword>
<dbReference type="GO" id="GO:0050661">
    <property type="term" value="F:NADP binding"/>
    <property type="evidence" value="ECO:0007669"/>
    <property type="project" value="InterPro"/>
</dbReference>
<dbReference type="GO" id="GO:0046655">
    <property type="term" value="P:folic acid metabolic process"/>
    <property type="evidence" value="ECO:0007669"/>
    <property type="project" value="TreeGrafter"/>
</dbReference>
<dbReference type="Proteomes" id="UP000181728">
    <property type="component" value="Unassembled WGS sequence"/>
</dbReference>
<dbReference type="UniPathway" id="UPA00077">
    <property type="reaction ID" value="UER00158"/>
</dbReference>
<sequence>MITSIWAQSKNNVIGRNNRLPWSLPDDLKFFRQETKNKAVVMGRKTYESFGSKALPKRLNIILTSNMDFKSNDPEVKIVHSPIEAVNTAKEQHLPLYVIGGASVYESFMNIADRLLITLVDANIKGDTFAPNFSEKSFSLVSQRHHAQDKKHAYSFDFLTYERKNKSDQV</sequence>
<dbReference type="InterPro" id="IPR017925">
    <property type="entry name" value="DHFR_CS"/>
</dbReference>
<dbReference type="PRINTS" id="PR00070">
    <property type="entry name" value="DHFR"/>
</dbReference>